<gene>
    <name evidence="1" type="ordered locus">Ppro_0165</name>
</gene>
<dbReference type="Proteomes" id="UP000006732">
    <property type="component" value="Chromosome"/>
</dbReference>
<dbReference type="AlphaFoldDB" id="A1AKD1"/>
<evidence type="ECO:0000313" key="1">
    <source>
        <dbReference type="EMBL" id="ABK97801.1"/>
    </source>
</evidence>
<dbReference type="eggNOG" id="COG2197">
    <property type="taxonomic scope" value="Bacteria"/>
</dbReference>
<dbReference type="STRING" id="338966.Ppro_0165"/>
<dbReference type="SUPFAM" id="SSF88659">
    <property type="entry name" value="Sigma3 and sigma4 domains of RNA polymerase sigma factors"/>
    <property type="match status" value="1"/>
</dbReference>
<evidence type="ECO:0000313" key="2">
    <source>
        <dbReference type="Proteomes" id="UP000006732"/>
    </source>
</evidence>
<sequence>MTSEFNDWLHSKTCLDLLLSCADYIIGRAKKSTIQLDTLFSEETEDDHTKLSQVVASHLWEFLKDKNVTLATLAAERVAQGDVSGFMTLVADRFLAECLDERRTAAINPAYAYYRHLRHVISKAEEVNYQPTRRGSFYAFSFADSLQRLPEVHWNLSYTDWPRPAVPAAHIHDKPGIMRLSRNYWDEAVVRFLDEYFLPIRELNRYVSGNYSLGCAVTTESQLTMPACEDGSQPFSFDEILVTDAQNDVLGSMGRQHPRLDCDIIETELEALAHDTLSELTERQRTILLRVEDGATLDEIARELGERGASNIHYHLKKAYQTMKRKWSLWGPPTLAQFSEVEEEEFFIFYDKVIELCKICGECRTTTERSRLHEYHNRRYAVEAGLADGF</sequence>
<organism evidence="1 2">
    <name type="scientific">Pelobacter propionicus (strain DSM 2379 / NBRC 103807 / OttBd1)</name>
    <dbReference type="NCBI Taxonomy" id="338966"/>
    <lineage>
        <taxon>Bacteria</taxon>
        <taxon>Pseudomonadati</taxon>
        <taxon>Thermodesulfobacteriota</taxon>
        <taxon>Desulfuromonadia</taxon>
        <taxon>Desulfuromonadales</taxon>
        <taxon>Desulfuromonadaceae</taxon>
        <taxon>Pelobacter</taxon>
    </lineage>
</organism>
<reference evidence="1 2" key="1">
    <citation type="submission" date="2006-10" db="EMBL/GenBank/DDBJ databases">
        <title>Complete sequence of chromosome of Pelobacter propionicus DSM 2379.</title>
        <authorList>
            <consortium name="US DOE Joint Genome Institute"/>
            <person name="Copeland A."/>
            <person name="Lucas S."/>
            <person name="Lapidus A."/>
            <person name="Barry K."/>
            <person name="Detter J.C."/>
            <person name="Glavina del Rio T."/>
            <person name="Hammon N."/>
            <person name="Israni S."/>
            <person name="Dalin E."/>
            <person name="Tice H."/>
            <person name="Pitluck S."/>
            <person name="Saunders E."/>
            <person name="Brettin T."/>
            <person name="Bruce D."/>
            <person name="Han C."/>
            <person name="Tapia R."/>
            <person name="Schmutz J."/>
            <person name="Larimer F."/>
            <person name="Land M."/>
            <person name="Hauser L."/>
            <person name="Kyrpides N."/>
            <person name="Kim E."/>
            <person name="Lovley D."/>
            <person name="Richardson P."/>
        </authorList>
    </citation>
    <scope>NUCLEOTIDE SEQUENCE [LARGE SCALE GENOMIC DNA]</scope>
    <source>
        <strain evidence="2">DSM 2379 / NBRC 103807 / OttBd1</strain>
    </source>
</reference>
<keyword evidence="2" id="KW-1185">Reference proteome</keyword>
<dbReference type="HOGENOM" id="CLU_707590_0_0_7"/>
<protein>
    <submittedName>
        <fullName evidence="1">Sigma-70, region 4 type 2</fullName>
    </submittedName>
</protein>
<dbReference type="Gene3D" id="1.20.140.160">
    <property type="match status" value="1"/>
</dbReference>
<proteinExistence type="predicted"/>
<dbReference type="EMBL" id="CP000482">
    <property type="protein sequence ID" value="ABK97801.1"/>
    <property type="molecule type" value="Genomic_DNA"/>
</dbReference>
<dbReference type="RefSeq" id="WP_011734115.1">
    <property type="nucleotide sequence ID" value="NC_008609.1"/>
</dbReference>
<name>A1AKD1_PELPD</name>
<dbReference type="InterPro" id="IPR013324">
    <property type="entry name" value="RNA_pol_sigma_r3/r4-like"/>
</dbReference>
<accession>A1AKD1</accession>
<dbReference type="KEGG" id="ppd:Ppro_0165"/>